<gene>
    <name evidence="2" type="ORF">Rsw2DRAFT_3035</name>
</gene>
<evidence type="ECO:0000313" key="2">
    <source>
        <dbReference type="EMBL" id="EEW24056.1"/>
    </source>
</evidence>
<name>C8S4Q7_9RHOB</name>
<reference evidence="2 3" key="1">
    <citation type="submission" date="2009-08" db="EMBL/GenBank/DDBJ databases">
        <title>The draft genome of Rhodobacter sp. SW2.</title>
        <authorList>
            <consortium name="US DOE Joint Genome Institute (JGI-PGF)"/>
            <person name="Lucas S."/>
            <person name="Copeland A."/>
            <person name="Lapidus A."/>
            <person name="Glavina del Rio T."/>
            <person name="Tice H."/>
            <person name="Bruce D."/>
            <person name="Goodwin L."/>
            <person name="Pitluck S."/>
            <person name="Larimer F."/>
            <person name="Land M.L."/>
            <person name="Hauser L."/>
            <person name="Emerson D."/>
        </authorList>
    </citation>
    <scope>NUCLEOTIDE SEQUENCE [LARGE SCALE GENOMIC DNA]</scope>
    <source>
        <strain evidence="2 3">SW2</strain>
    </source>
</reference>
<feature type="compositionally biased region" description="Low complexity" evidence="1">
    <location>
        <begin position="1"/>
        <end position="18"/>
    </location>
</feature>
<protein>
    <submittedName>
        <fullName evidence="2">Uncharacterized protein</fullName>
    </submittedName>
</protein>
<proteinExistence type="predicted"/>
<organism evidence="2 3">
    <name type="scientific">Rhodobacter ferrooxidans</name>
    <dbReference type="NCBI Taxonomy" id="371731"/>
    <lineage>
        <taxon>Bacteria</taxon>
        <taxon>Pseudomonadati</taxon>
        <taxon>Pseudomonadota</taxon>
        <taxon>Alphaproteobacteria</taxon>
        <taxon>Rhodobacterales</taxon>
        <taxon>Rhodobacter group</taxon>
        <taxon>Rhodobacter</taxon>
    </lineage>
</organism>
<accession>C8S4Q7</accession>
<evidence type="ECO:0000313" key="3">
    <source>
        <dbReference type="Proteomes" id="UP000010121"/>
    </source>
</evidence>
<comment type="caution">
    <text evidence="2">The sequence shown here is derived from an EMBL/GenBank/DDBJ whole genome shotgun (WGS) entry which is preliminary data.</text>
</comment>
<evidence type="ECO:0000256" key="1">
    <source>
        <dbReference type="SAM" id="MobiDB-lite"/>
    </source>
</evidence>
<sequence length="123" mass="12930">MTESNEAAAAPSAEPAANLPTQTGAPMADQSGAAPIAKPAASLPVQPVELLSAPLPEPLIVTLQDLRAARLCFQGARPWFRRQGLDWQQFQIHGIDAEILAASGDALALRVIEAARNRVGRDG</sequence>
<keyword evidence="3" id="KW-1185">Reference proteome</keyword>
<dbReference type="Proteomes" id="UP000010121">
    <property type="component" value="Unassembled WGS sequence"/>
</dbReference>
<dbReference type="AlphaFoldDB" id="C8S4Q7"/>
<dbReference type="EMBL" id="ACYY01000027">
    <property type="protein sequence ID" value="EEW24056.1"/>
    <property type="molecule type" value="Genomic_DNA"/>
</dbReference>
<dbReference type="STRING" id="371731.Rsw2DRAFT_3035"/>
<dbReference type="eggNOG" id="ENOG50318MY">
    <property type="taxonomic scope" value="Bacteria"/>
</dbReference>
<feature type="region of interest" description="Disordered" evidence="1">
    <location>
        <begin position="1"/>
        <end position="35"/>
    </location>
</feature>